<evidence type="ECO:0000256" key="2">
    <source>
        <dbReference type="SAM" id="MobiDB-lite"/>
    </source>
</evidence>
<comment type="caution">
    <text evidence="3">The sequence shown here is derived from an EMBL/GenBank/DDBJ whole genome shotgun (WGS) entry which is preliminary data.</text>
</comment>
<keyword evidence="4" id="KW-1185">Reference proteome</keyword>
<evidence type="ECO:0000313" key="3">
    <source>
        <dbReference type="EMBL" id="KAL3274152.1"/>
    </source>
</evidence>
<dbReference type="PANTHER" id="PTHR14429:SF22">
    <property type="entry name" value="AGAP013055-PA"/>
    <property type="match status" value="1"/>
</dbReference>
<accession>A0ABD2N6T9</accession>
<feature type="compositionally biased region" description="Basic and acidic residues" evidence="2">
    <location>
        <begin position="24"/>
        <end position="44"/>
    </location>
</feature>
<keyword evidence="1" id="KW-0597">Phosphoprotein</keyword>
<feature type="compositionally biased region" description="Basic and acidic residues" evidence="2">
    <location>
        <begin position="146"/>
        <end position="156"/>
    </location>
</feature>
<evidence type="ECO:0000256" key="1">
    <source>
        <dbReference type="ARBA" id="ARBA00022553"/>
    </source>
</evidence>
<dbReference type="Proteomes" id="UP001516400">
    <property type="component" value="Unassembled WGS sequence"/>
</dbReference>
<protein>
    <submittedName>
        <fullName evidence="3">Uncharacterized protein</fullName>
    </submittedName>
</protein>
<dbReference type="AlphaFoldDB" id="A0ABD2N6T9"/>
<evidence type="ECO:0000313" key="4">
    <source>
        <dbReference type="Proteomes" id="UP001516400"/>
    </source>
</evidence>
<gene>
    <name evidence="3" type="ORF">HHI36_015566</name>
</gene>
<dbReference type="PANTHER" id="PTHR14429">
    <property type="entry name" value="FIBROSIN FAMILY MEMBER"/>
    <property type="match status" value="1"/>
</dbReference>
<proteinExistence type="predicted"/>
<feature type="region of interest" description="Disordered" evidence="2">
    <location>
        <begin position="112"/>
        <end position="167"/>
    </location>
</feature>
<sequence length="223" mass="25777">MDQEVKQRNRRRKRAQRMQAQRENNPKQRDGDSADEDIVREKPQRPPNRRKKSKEPLVEEDIIDGFSILGFKTYDDLELVLKISSKENIKRLVEIERPKLEPKERITHHISAHNNNHGLTLTHDLATSDDSGRASERLTGSSVPPRDADSSRDRLSDASSRCSSGKGYICDSEGEDDKVSYFPFFFQIVLTTLLRFSEISVSTLVDMLEIWVIWRLLKRINVT</sequence>
<name>A0ABD2N6T9_9CUCU</name>
<feature type="region of interest" description="Disordered" evidence="2">
    <location>
        <begin position="1"/>
        <end position="56"/>
    </location>
</feature>
<dbReference type="EMBL" id="JABFTP020000062">
    <property type="protein sequence ID" value="KAL3274152.1"/>
    <property type="molecule type" value="Genomic_DNA"/>
</dbReference>
<dbReference type="InterPro" id="IPR023246">
    <property type="entry name" value="AUTS2"/>
</dbReference>
<organism evidence="3 4">
    <name type="scientific">Cryptolaemus montrouzieri</name>
    <dbReference type="NCBI Taxonomy" id="559131"/>
    <lineage>
        <taxon>Eukaryota</taxon>
        <taxon>Metazoa</taxon>
        <taxon>Ecdysozoa</taxon>
        <taxon>Arthropoda</taxon>
        <taxon>Hexapoda</taxon>
        <taxon>Insecta</taxon>
        <taxon>Pterygota</taxon>
        <taxon>Neoptera</taxon>
        <taxon>Endopterygota</taxon>
        <taxon>Coleoptera</taxon>
        <taxon>Polyphaga</taxon>
        <taxon>Cucujiformia</taxon>
        <taxon>Coccinelloidea</taxon>
        <taxon>Coccinellidae</taxon>
        <taxon>Scymninae</taxon>
        <taxon>Scymnini</taxon>
        <taxon>Cryptolaemus</taxon>
    </lineage>
</organism>
<reference evidence="3 4" key="1">
    <citation type="journal article" date="2021" name="BMC Biol.">
        <title>Horizontally acquired antibacterial genes associated with adaptive radiation of ladybird beetles.</title>
        <authorList>
            <person name="Li H.S."/>
            <person name="Tang X.F."/>
            <person name="Huang Y.H."/>
            <person name="Xu Z.Y."/>
            <person name="Chen M.L."/>
            <person name="Du X.Y."/>
            <person name="Qiu B.Y."/>
            <person name="Chen P.T."/>
            <person name="Zhang W."/>
            <person name="Slipinski A."/>
            <person name="Escalona H.E."/>
            <person name="Waterhouse R.M."/>
            <person name="Zwick A."/>
            <person name="Pang H."/>
        </authorList>
    </citation>
    <scope>NUCLEOTIDE SEQUENCE [LARGE SCALE GENOMIC DNA]</scope>
    <source>
        <strain evidence="3">SYSU2018</strain>
    </source>
</reference>